<accession>A0A415DWK4</accession>
<dbReference type="AlphaFoldDB" id="A0A415DWK4"/>
<evidence type="ECO:0000313" key="3">
    <source>
        <dbReference type="Proteomes" id="UP000284841"/>
    </source>
</evidence>
<protein>
    <submittedName>
        <fullName evidence="2">Uncharacterized protein</fullName>
    </submittedName>
</protein>
<keyword evidence="1" id="KW-1133">Transmembrane helix</keyword>
<feature type="transmembrane region" description="Helical" evidence="1">
    <location>
        <begin position="81"/>
        <end position="100"/>
    </location>
</feature>
<keyword evidence="1" id="KW-0812">Transmembrane</keyword>
<organism evidence="2 3">
    <name type="scientific">Emergencia timonensis</name>
    <dbReference type="NCBI Taxonomy" id="1776384"/>
    <lineage>
        <taxon>Bacteria</taxon>
        <taxon>Bacillati</taxon>
        <taxon>Bacillota</taxon>
        <taxon>Clostridia</taxon>
        <taxon>Peptostreptococcales</taxon>
        <taxon>Anaerovoracaceae</taxon>
        <taxon>Emergencia</taxon>
    </lineage>
</organism>
<dbReference type="OrthoDB" id="1853397at2"/>
<feature type="transmembrane region" description="Helical" evidence="1">
    <location>
        <begin position="121"/>
        <end position="138"/>
    </location>
</feature>
<keyword evidence="3" id="KW-1185">Reference proteome</keyword>
<gene>
    <name evidence="2" type="ORF">DW099_17050</name>
</gene>
<name>A0A415DWK4_9FIRM</name>
<dbReference type="GeneID" id="83003704"/>
<proteinExistence type="predicted"/>
<keyword evidence="1" id="KW-0472">Membrane</keyword>
<dbReference type="EMBL" id="QRMS01000006">
    <property type="protein sequence ID" value="RHJ84679.1"/>
    <property type="molecule type" value="Genomic_DNA"/>
</dbReference>
<sequence length="189" mass="20985">MNYQDAIGKISWGYLFIYISLNLGSVNIFPSWAGFLLIYLALGAVAAMDPSAKLLKPFALLLLAEDLAEWVLNIFSMAPDLYWVDVFINVIILYFHFQLLTNLSNIAEGQGSQHAGRLKKLRTIQTIFMTVIALIPVSKRAAITLAENGLVVFGIGLVSVIVMLVICVTLFQYKRELRGMEEKPSLAGE</sequence>
<dbReference type="RefSeq" id="WP_067535467.1">
    <property type="nucleotide sequence ID" value="NZ_AP025567.1"/>
</dbReference>
<reference evidence="2 3" key="1">
    <citation type="submission" date="2018-08" db="EMBL/GenBank/DDBJ databases">
        <title>A genome reference for cultivated species of the human gut microbiota.</title>
        <authorList>
            <person name="Zou Y."/>
            <person name="Xue W."/>
            <person name="Luo G."/>
        </authorList>
    </citation>
    <scope>NUCLEOTIDE SEQUENCE [LARGE SCALE GENOMIC DNA]</scope>
    <source>
        <strain evidence="2 3">AM07-24</strain>
    </source>
</reference>
<feature type="transmembrane region" description="Helical" evidence="1">
    <location>
        <begin position="12"/>
        <end position="42"/>
    </location>
</feature>
<evidence type="ECO:0000313" key="2">
    <source>
        <dbReference type="EMBL" id="RHJ84679.1"/>
    </source>
</evidence>
<evidence type="ECO:0000256" key="1">
    <source>
        <dbReference type="SAM" id="Phobius"/>
    </source>
</evidence>
<comment type="caution">
    <text evidence="2">The sequence shown here is derived from an EMBL/GenBank/DDBJ whole genome shotgun (WGS) entry which is preliminary data.</text>
</comment>
<dbReference type="Proteomes" id="UP000284841">
    <property type="component" value="Unassembled WGS sequence"/>
</dbReference>
<feature type="transmembrane region" description="Helical" evidence="1">
    <location>
        <begin position="150"/>
        <end position="173"/>
    </location>
</feature>
<dbReference type="STRING" id="1776384.GCA_900086585_01324"/>